<evidence type="ECO:0000256" key="4">
    <source>
        <dbReference type="ARBA" id="ARBA00022448"/>
    </source>
</evidence>
<dbReference type="InterPro" id="IPR039421">
    <property type="entry name" value="Type_1_exporter"/>
</dbReference>
<evidence type="ECO:0000256" key="7">
    <source>
        <dbReference type="ARBA" id="ARBA00022946"/>
    </source>
</evidence>
<comment type="similarity">
    <text evidence="3">Belongs to the ABC transporter superfamily. ABCB family. Multidrug resistance exporter (TC 3.A.1.201) subfamily.</text>
</comment>
<feature type="transmembrane region" description="Helical" evidence="12">
    <location>
        <begin position="259"/>
        <end position="279"/>
    </location>
</feature>
<dbReference type="GO" id="GO:0005524">
    <property type="term" value="F:ATP binding"/>
    <property type="evidence" value="ECO:0007669"/>
    <property type="project" value="InterPro"/>
</dbReference>
<keyword evidence="11 12" id="KW-0472">Membrane</keyword>
<evidence type="ECO:0000256" key="5">
    <source>
        <dbReference type="ARBA" id="ARBA00022692"/>
    </source>
</evidence>
<dbReference type="Pfam" id="PF00664">
    <property type="entry name" value="ABC_membrane"/>
    <property type="match status" value="1"/>
</dbReference>
<evidence type="ECO:0000256" key="11">
    <source>
        <dbReference type="ARBA" id="ARBA00023136"/>
    </source>
</evidence>
<reference evidence="14 15" key="1">
    <citation type="submission" date="2013-11" db="EMBL/GenBank/DDBJ databases">
        <title>Draft genome of the bovine lungworm Dictyocaulus viviparus.</title>
        <authorList>
            <person name="Mitreva M."/>
        </authorList>
    </citation>
    <scope>NUCLEOTIDE SEQUENCE [LARGE SCALE GENOMIC DNA]</scope>
    <source>
        <strain evidence="14 15">HannoverDv2000</strain>
    </source>
</reference>
<feature type="domain" description="ABC transmembrane type-1" evidence="13">
    <location>
        <begin position="110"/>
        <end position="400"/>
    </location>
</feature>
<reference evidence="15" key="2">
    <citation type="journal article" date="2016" name="Sci. Rep.">
        <title>Dictyocaulus viviparus genome, variome and transcriptome elucidate lungworm biology and support future intervention.</title>
        <authorList>
            <person name="McNulty S.N."/>
            <person name="Strube C."/>
            <person name="Rosa B.A."/>
            <person name="Martin J.C."/>
            <person name="Tyagi R."/>
            <person name="Choi Y.J."/>
            <person name="Wang Q."/>
            <person name="Hallsworth Pepin K."/>
            <person name="Zhang X."/>
            <person name="Ozersky P."/>
            <person name="Wilson R.K."/>
            <person name="Sternberg P.W."/>
            <person name="Gasser R.B."/>
            <person name="Mitreva M."/>
        </authorList>
    </citation>
    <scope>NUCLEOTIDE SEQUENCE [LARGE SCALE GENOMIC DNA]</scope>
    <source>
        <strain evidence="15">HannoverDv2000</strain>
    </source>
</reference>
<dbReference type="EMBL" id="KN716314">
    <property type="protein sequence ID" value="KJH47273.1"/>
    <property type="molecule type" value="Genomic_DNA"/>
</dbReference>
<dbReference type="CDD" id="cd18574">
    <property type="entry name" value="ABC_6TM_ABCB8_like"/>
    <property type="match status" value="1"/>
</dbReference>
<keyword evidence="5 12" id="KW-0812">Transmembrane</keyword>
<dbReference type="SUPFAM" id="SSF90123">
    <property type="entry name" value="ABC transporter transmembrane region"/>
    <property type="match status" value="1"/>
</dbReference>
<comment type="subcellular location">
    <subcellularLocation>
        <location evidence="1">Membrane</location>
        <topology evidence="1">Multi-pass membrane protein</topology>
    </subcellularLocation>
    <subcellularLocation>
        <location evidence="2">Mitochondrion inner membrane</location>
    </subcellularLocation>
</comment>
<evidence type="ECO:0000256" key="3">
    <source>
        <dbReference type="ARBA" id="ARBA00007577"/>
    </source>
</evidence>
<dbReference type="GO" id="GO:0090374">
    <property type="term" value="P:oligopeptide export from mitochondrion"/>
    <property type="evidence" value="ECO:0007669"/>
    <property type="project" value="TreeGrafter"/>
</dbReference>
<dbReference type="STRING" id="29172.A0A0D8XRI0"/>
<name>A0A0D8XRI0_DICVI</name>
<dbReference type="SUPFAM" id="SSF52540">
    <property type="entry name" value="P-loop containing nucleoside triphosphate hydrolases"/>
    <property type="match status" value="1"/>
</dbReference>
<dbReference type="Proteomes" id="UP000053766">
    <property type="component" value="Unassembled WGS sequence"/>
</dbReference>
<dbReference type="InterPro" id="IPR003439">
    <property type="entry name" value="ABC_transporter-like_ATP-bd"/>
</dbReference>
<evidence type="ECO:0000256" key="2">
    <source>
        <dbReference type="ARBA" id="ARBA00004273"/>
    </source>
</evidence>
<dbReference type="GO" id="GO:0006811">
    <property type="term" value="P:monoatomic ion transport"/>
    <property type="evidence" value="ECO:0007669"/>
    <property type="project" value="UniProtKB-KW"/>
</dbReference>
<organism evidence="14 15">
    <name type="scientific">Dictyocaulus viviparus</name>
    <name type="common">Bovine lungworm</name>
    <dbReference type="NCBI Taxonomy" id="29172"/>
    <lineage>
        <taxon>Eukaryota</taxon>
        <taxon>Metazoa</taxon>
        <taxon>Ecdysozoa</taxon>
        <taxon>Nematoda</taxon>
        <taxon>Chromadorea</taxon>
        <taxon>Rhabditida</taxon>
        <taxon>Rhabditina</taxon>
        <taxon>Rhabditomorpha</taxon>
        <taxon>Strongyloidea</taxon>
        <taxon>Metastrongylidae</taxon>
        <taxon>Dictyocaulus</taxon>
    </lineage>
</organism>
<evidence type="ECO:0000256" key="1">
    <source>
        <dbReference type="ARBA" id="ARBA00004141"/>
    </source>
</evidence>
<dbReference type="InterPro" id="IPR027417">
    <property type="entry name" value="P-loop_NTPase"/>
</dbReference>
<proteinExistence type="inferred from homology"/>
<dbReference type="Gene3D" id="3.40.50.300">
    <property type="entry name" value="P-loop containing nucleotide triphosphate hydrolases"/>
    <property type="match status" value="1"/>
</dbReference>
<evidence type="ECO:0000256" key="12">
    <source>
        <dbReference type="SAM" id="Phobius"/>
    </source>
</evidence>
<feature type="transmembrane region" description="Helical" evidence="12">
    <location>
        <begin position="106"/>
        <end position="130"/>
    </location>
</feature>
<evidence type="ECO:0000256" key="10">
    <source>
        <dbReference type="ARBA" id="ARBA00023128"/>
    </source>
</evidence>
<dbReference type="PANTHER" id="PTHR43394:SF17">
    <property type="entry name" value="MITOCHONDRIAL POTASSIUM CHANNEL ATP-BINDING SUBUNIT"/>
    <property type="match status" value="1"/>
</dbReference>
<gene>
    <name evidence="14" type="ORF">DICVIV_06629</name>
</gene>
<dbReference type="GO" id="GO:0016887">
    <property type="term" value="F:ATP hydrolysis activity"/>
    <property type="evidence" value="ECO:0007669"/>
    <property type="project" value="InterPro"/>
</dbReference>
<dbReference type="InterPro" id="IPR036640">
    <property type="entry name" value="ABC1_TM_sf"/>
</dbReference>
<dbReference type="OrthoDB" id="6500128at2759"/>
<dbReference type="InterPro" id="IPR011527">
    <property type="entry name" value="ABC1_TM_dom"/>
</dbReference>
<evidence type="ECO:0000313" key="14">
    <source>
        <dbReference type="EMBL" id="KJH47273.1"/>
    </source>
</evidence>
<keyword evidence="6" id="KW-0999">Mitochondrion inner membrane</keyword>
<dbReference type="FunFam" id="1.20.1560.10:FF:000016">
    <property type="entry name" value="ATP-binding cassette sub-family B member 8, mitochondrial"/>
    <property type="match status" value="1"/>
</dbReference>
<dbReference type="GO" id="GO:0005743">
    <property type="term" value="C:mitochondrial inner membrane"/>
    <property type="evidence" value="ECO:0007669"/>
    <property type="project" value="UniProtKB-SubCell"/>
</dbReference>
<keyword evidence="7" id="KW-0809">Transit peptide</keyword>
<keyword evidence="4" id="KW-0813">Transport</keyword>
<evidence type="ECO:0000256" key="6">
    <source>
        <dbReference type="ARBA" id="ARBA00022792"/>
    </source>
</evidence>
<keyword evidence="10" id="KW-0496">Mitochondrion</keyword>
<evidence type="ECO:0000256" key="9">
    <source>
        <dbReference type="ARBA" id="ARBA00023065"/>
    </source>
</evidence>
<accession>A0A0D8XRI0</accession>
<evidence type="ECO:0000313" key="15">
    <source>
        <dbReference type="Proteomes" id="UP000053766"/>
    </source>
</evidence>
<keyword evidence="15" id="KW-1185">Reference proteome</keyword>
<keyword evidence="8 12" id="KW-1133">Transmembrane helix</keyword>
<keyword evidence="9" id="KW-0406">Ion transport</keyword>
<evidence type="ECO:0000256" key="8">
    <source>
        <dbReference type="ARBA" id="ARBA00022989"/>
    </source>
</evidence>
<dbReference type="Pfam" id="PF00005">
    <property type="entry name" value="ABC_tran"/>
    <property type="match status" value="1"/>
</dbReference>
<feature type="transmembrane region" description="Helical" evidence="12">
    <location>
        <begin position="158"/>
        <end position="183"/>
    </location>
</feature>
<dbReference type="GO" id="GO:0015421">
    <property type="term" value="F:ABC-type oligopeptide transporter activity"/>
    <property type="evidence" value="ECO:0007669"/>
    <property type="project" value="TreeGrafter"/>
</dbReference>
<evidence type="ECO:0000259" key="13">
    <source>
        <dbReference type="PROSITE" id="PS50929"/>
    </source>
</evidence>
<dbReference type="AlphaFoldDB" id="A0A0D8XRI0"/>
<dbReference type="Gene3D" id="1.20.1560.10">
    <property type="entry name" value="ABC transporter type 1, transmembrane domain"/>
    <property type="match status" value="1"/>
</dbReference>
<dbReference type="PROSITE" id="PS50929">
    <property type="entry name" value="ABC_TM1F"/>
    <property type="match status" value="1"/>
</dbReference>
<sequence>MILWKLLQQSARCGFNRKIFSSSFMRFWDRTSFIVWRSQPAPLSSLLKAGRLSSLLPEFLVLLMLAQCNSEICLTKRADHLNQEYLARSKCSLSLSDVWSLIRPHFYWFIAAVISAILVAVVNIGLPIYLGELIDRMVLLIKDQSKDVRSLNIIKPEALKLILCYSAQAVLTFFYITFLSILGERVASDLRLKLFNNLVLMDMSFHDAQKSAELSNRLNVDVQEFKSSFKLVLAQGIKTATQVTGCFFILVSISPKLTLYTVSALPLIIAIGTLFGALLRSLSRRAQAQFAVASCVADEAFSNIRTVRAFAMEEQESKIFKREVLKACSLQEMLGMGIGLFQAATNFFLNGIVLSVLYGGSSLITSGEITPGQLMSFLVTAQTIQKSMSQFSQLFGTAVKGWTAGARVFQFANMQPSICTYDGVCIPYHSLFGEVRFENVKFAYPARPEHCVFENLNLTIPAGHVVAFCGASGEGKTTITSLLERFYEPLAGRVLLDNHDLRTLNLDWLRGQVSSQYCIQKKKKHAFEFI</sequence>
<dbReference type="PANTHER" id="PTHR43394">
    <property type="entry name" value="ATP-DEPENDENT PERMEASE MDL1, MITOCHONDRIAL"/>
    <property type="match status" value="1"/>
</dbReference>
<protein>
    <submittedName>
        <fullName evidence="14">ABC transporter transmembrane region</fullName>
    </submittedName>
</protein>